<name>A0A382I975_9ZZZZ</name>
<reference evidence="1" key="1">
    <citation type="submission" date="2018-05" db="EMBL/GenBank/DDBJ databases">
        <authorList>
            <person name="Lanie J.A."/>
            <person name="Ng W.-L."/>
            <person name="Kazmierczak K.M."/>
            <person name="Andrzejewski T.M."/>
            <person name="Davidsen T.M."/>
            <person name="Wayne K.J."/>
            <person name="Tettelin H."/>
            <person name="Glass J.I."/>
            <person name="Rusch D."/>
            <person name="Podicherti R."/>
            <person name="Tsui H.-C.T."/>
            <person name="Winkler M.E."/>
        </authorList>
    </citation>
    <scope>NUCLEOTIDE SEQUENCE</scope>
</reference>
<organism evidence="1">
    <name type="scientific">marine metagenome</name>
    <dbReference type="NCBI Taxonomy" id="408172"/>
    <lineage>
        <taxon>unclassified sequences</taxon>
        <taxon>metagenomes</taxon>
        <taxon>ecological metagenomes</taxon>
    </lineage>
</organism>
<proteinExistence type="predicted"/>
<sequence length="45" mass="4747">MIAGTVLDLMVLADHVRKGPFQAVSAAIPFQGASRFAACSPSEVW</sequence>
<accession>A0A382I975</accession>
<protein>
    <submittedName>
        <fullName evidence="1">Uncharacterized protein</fullName>
    </submittedName>
</protein>
<dbReference type="EMBL" id="UINC01065978">
    <property type="protein sequence ID" value="SVB96190.1"/>
    <property type="molecule type" value="Genomic_DNA"/>
</dbReference>
<gene>
    <name evidence="1" type="ORF">METZ01_LOCUS249044</name>
</gene>
<evidence type="ECO:0000313" key="1">
    <source>
        <dbReference type="EMBL" id="SVB96190.1"/>
    </source>
</evidence>
<dbReference type="AlphaFoldDB" id="A0A382I975"/>